<evidence type="ECO:0000259" key="8">
    <source>
        <dbReference type="SMART" id="SM00592"/>
    </source>
</evidence>
<evidence type="ECO:0000256" key="1">
    <source>
        <dbReference type="ARBA" id="ARBA00004123"/>
    </source>
</evidence>
<feature type="compositionally biased region" description="Basic and acidic residues" evidence="7">
    <location>
        <begin position="934"/>
        <end position="951"/>
    </location>
</feature>
<feature type="region of interest" description="Disordered" evidence="7">
    <location>
        <begin position="1477"/>
        <end position="1587"/>
    </location>
</feature>
<feature type="compositionally biased region" description="Low complexity" evidence="7">
    <location>
        <begin position="1326"/>
        <end position="1348"/>
    </location>
</feature>
<dbReference type="OrthoDB" id="5857104at2759"/>
<feature type="compositionally biased region" description="Low complexity" evidence="7">
    <location>
        <begin position="1558"/>
        <end position="1574"/>
    </location>
</feature>
<organism evidence="9">
    <name type="scientific">Notodromas monacha</name>
    <dbReference type="NCBI Taxonomy" id="399045"/>
    <lineage>
        <taxon>Eukaryota</taxon>
        <taxon>Metazoa</taxon>
        <taxon>Ecdysozoa</taxon>
        <taxon>Arthropoda</taxon>
        <taxon>Crustacea</taxon>
        <taxon>Oligostraca</taxon>
        <taxon>Ostracoda</taxon>
        <taxon>Podocopa</taxon>
        <taxon>Podocopida</taxon>
        <taxon>Cypridocopina</taxon>
        <taxon>Cypridoidea</taxon>
        <taxon>Cyprididae</taxon>
        <taxon>Notodromas</taxon>
    </lineage>
</organism>
<evidence type="ECO:0000256" key="2">
    <source>
        <dbReference type="ARBA" id="ARBA00022853"/>
    </source>
</evidence>
<proteinExistence type="predicted"/>
<feature type="compositionally biased region" description="Basic and acidic residues" evidence="7">
    <location>
        <begin position="1489"/>
        <end position="1505"/>
    </location>
</feature>
<feature type="compositionally biased region" description="Polar residues" evidence="7">
    <location>
        <begin position="862"/>
        <end position="871"/>
    </location>
</feature>
<evidence type="ECO:0000256" key="5">
    <source>
        <dbReference type="ARBA" id="ARBA00023242"/>
    </source>
</evidence>
<evidence type="ECO:0000256" key="7">
    <source>
        <dbReference type="SAM" id="MobiDB-lite"/>
    </source>
</evidence>
<dbReference type="Pfam" id="PF23078">
    <property type="entry name" value="HTH_CHD6-9"/>
    <property type="match status" value="1"/>
</dbReference>
<keyword evidence="3" id="KW-0805">Transcription regulation</keyword>
<dbReference type="PANTHER" id="PTHR46850">
    <property type="entry name" value="CHROMODOMAIN-HELICASE-DNA-BINDING PROTEIN 9"/>
    <property type="match status" value="1"/>
</dbReference>
<evidence type="ECO:0000256" key="4">
    <source>
        <dbReference type="ARBA" id="ARBA00023163"/>
    </source>
</evidence>
<feature type="region of interest" description="Disordered" evidence="7">
    <location>
        <begin position="30"/>
        <end position="53"/>
    </location>
</feature>
<feature type="region of interest" description="Disordered" evidence="7">
    <location>
        <begin position="217"/>
        <end position="250"/>
    </location>
</feature>
<feature type="compositionally biased region" description="Acidic residues" evidence="7">
    <location>
        <begin position="388"/>
        <end position="407"/>
    </location>
</feature>
<feature type="region of interest" description="Disordered" evidence="7">
    <location>
        <begin position="731"/>
        <end position="910"/>
    </location>
</feature>
<dbReference type="GO" id="GO:0006325">
    <property type="term" value="P:chromatin organization"/>
    <property type="evidence" value="ECO:0007669"/>
    <property type="project" value="UniProtKB-KW"/>
</dbReference>
<dbReference type="InterPro" id="IPR056342">
    <property type="entry name" value="HTH_CHD6-9"/>
</dbReference>
<feature type="compositionally biased region" description="Basic and acidic residues" evidence="7">
    <location>
        <begin position="827"/>
        <end position="848"/>
    </location>
</feature>
<feature type="compositionally biased region" description="Polar residues" evidence="7">
    <location>
        <begin position="766"/>
        <end position="780"/>
    </location>
</feature>
<keyword evidence="2" id="KW-0156">Chromatin regulator</keyword>
<gene>
    <name evidence="9" type="ORF">NMOB1V02_LOCUS4368</name>
</gene>
<feature type="compositionally biased region" description="Low complexity" evidence="7">
    <location>
        <begin position="1849"/>
        <end position="1869"/>
    </location>
</feature>
<feature type="region of interest" description="Disordered" evidence="7">
    <location>
        <begin position="1826"/>
        <end position="1869"/>
    </location>
</feature>
<dbReference type="PANTHER" id="PTHR46850:SF1">
    <property type="entry name" value="CHROMODOMAIN-HELICASE-DNA-BINDING PROTEIN 9"/>
    <property type="match status" value="1"/>
</dbReference>
<feature type="compositionally biased region" description="Basic and acidic residues" evidence="7">
    <location>
        <begin position="1836"/>
        <end position="1846"/>
    </location>
</feature>
<feature type="compositionally biased region" description="Basic and acidic residues" evidence="7">
    <location>
        <begin position="2222"/>
        <end position="2232"/>
    </location>
</feature>
<feature type="region of interest" description="Disordered" evidence="7">
    <location>
        <begin position="1316"/>
        <end position="1409"/>
    </location>
</feature>
<feature type="compositionally biased region" description="Basic and acidic residues" evidence="7">
    <location>
        <begin position="798"/>
        <end position="819"/>
    </location>
</feature>
<keyword evidence="4" id="KW-0804">Transcription</keyword>
<dbReference type="EMBL" id="OA882701">
    <property type="protein sequence ID" value="CAD7276613.1"/>
    <property type="molecule type" value="Genomic_DNA"/>
</dbReference>
<feature type="compositionally biased region" description="Polar residues" evidence="7">
    <location>
        <begin position="1510"/>
        <end position="1530"/>
    </location>
</feature>
<feature type="compositionally biased region" description="Acidic residues" evidence="7">
    <location>
        <begin position="100"/>
        <end position="110"/>
    </location>
</feature>
<feature type="compositionally biased region" description="Basic and acidic residues" evidence="7">
    <location>
        <begin position="887"/>
        <end position="896"/>
    </location>
</feature>
<dbReference type="InterPro" id="IPR037259">
    <property type="entry name" value="BRK_sf"/>
</dbReference>
<feature type="coiled-coil region" evidence="6">
    <location>
        <begin position="453"/>
        <end position="484"/>
    </location>
</feature>
<keyword evidence="5" id="KW-0539">Nucleus</keyword>
<feature type="compositionally biased region" description="Basic and acidic residues" evidence="7">
    <location>
        <begin position="1578"/>
        <end position="1587"/>
    </location>
</feature>
<dbReference type="SUPFAM" id="SSF160481">
    <property type="entry name" value="BRK domain-like"/>
    <property type="match status" value="1"/>
</dbReference>
<protein>
    <recommendedName>
        <fullName evidence="8">BRK domain-containing protein</fullName>
    </recommendedName>
</protein>
<feature type="compositionally biased region" description="Basic and acidic residues" evidence="7">
    <location>
        <begin position="1532"/>
        <end position="1541"/>
    </location>
</feature>
<feature type="compositionally biased region" description="Low complexity" evidence="7">
    <location>
        <begin position="1968"/>
        <end position="1982"/>
    </location>
</feature>
<dbReference type="Pfam" id="PF07533">
    <property type="entry name" value="BRK"/>
    <property type="match status" value="1"/>
</dbReference>
<feature type="region of interest" description="Disordered" evidence="7">
    <location>
        <begin position="385"/>
        <end position="436"/>
    </location>
</feature>
<dbReference type="EMBL" id="CAJPEX010000664">
    <property type="protein sequence ID" value="CAG0916765.1"/>
    <property type="molecule type" value="Genomic_DNA"/>
</dbReference>
<keyword evidence="10" id="KW-1185">Reference proteome</keyword>
<sequence>MDDDGAGDSFCEEDIEQILERRTQVITVAQDSGSSFSKASFAHTENRSDIDVDDPDFWQKWARKAEIDTEIDKKELIMDTPRKRTQTRRFGNDESVMDISELETSSDSEDGGMTTRRGRPSRPRRGRHGDEEDPSYGSKWTKSDCIAVEKMLLTWGWGRWNDAVTMGGFRRIWTESDLEDCSRLIVLYCLQVYRGDDKIKAFIWDLIAPKTDDANPIRGNHVGLSSPVPRGRKSKKKKDKDREKDKPSTSAIMGAESGVADWSQDERYDASFYLDGAYKRHLNRQANKVLLRIRLLYYIKQEIIGPALNEIQQFLPVHEVPIFPPPCDLPPEPWWDADCDKSLIIGTYKHGYEKFIAMRLDPTLIFLSKLGPPDTNELLEEMRSSDAALDDVPDEEVEPEPRDEDDDEKSKEAETQNSEVEVGASETKTKQVKEESSGSAGLVIKWPTSADLNTRLRRLVTCYQRNYKREEQKIAARAKRLEKQGRMENLVREREAKRVEQQRRWTKREETEFFRVLSSFGLEYDKSKNNYDWDRFRHLAGLERKTDEMMNEYLRGFLAMCKRVTGQKLTEEEDLLQMTIEPIAEDRAKRLLNRLDLMSKLREDVLSRKDLLRRLIELPCPSSPLLPSWWIPAKHDRDLLIGVARYGFSRTDYYIVTDPTLAFKDVVQRYITGESLANDKEKRAWDKRAVKIKQDEDVALVKKTIETEKTTEKEPSDAKLASEDSSAITAELNHKETEKQVEHRVEKLDSEDVTKETASENKPETQRQTGESLKSPTKLTESMDADVAAVEPEDEEGVTVRKTEFAETEKAVDGERGTNVEDQQGTEAERFSDDGDKAVSLRKDESSPDHGPLSEIRATSHIEISSQSPLQHSPAEDEDDCPTVSADDSKQVEKTPNDAPEVSADAITELASVDHSCEKAEKMEISEVEECQDNDEKKVKLEDPSKDEKEVSLSTPAVHAIDAESPKAGNIVVKVEDEEDDEDENEAAKVDPSLFGDKEAIKRHPILKFMKRELTPEVILSAIVQPPDLPPGLRPKSFISPYSKFMDYRDGPAIQEFPSDSPMAHLLSQSYANPICWPRDRVTLWRVEALMEALEIGKWPTWKPDPLLTDDVIVGGQRVSTPDSITGLPSVPMPVNHDSAFTNSMFESSPAHSPSLTPRIDASLIHGGSPISITPISAASSSASHYFLGQGTSYSDQTRGNLTQSQLTQALRGVTAGGRASPSLQLLAQSGSSSSSNNKYAGYALSADAKRAALLEAETERLKLNAFLQMHTLPPSLSLTLSKPQRDATEDMTSVLSNALRRGTSSVDLAVAASGLMKAPPPPAHQSRSQSNLSSSRSSTQRRTVSASPLQLPGFDASSGSMDLTKWSSASKSPSPASSTSVGQVLGSAAPSSPMDLSGPSKSQAEEGGDNNLLLDLQARSKKTGSQSGGLSSLELTLSKIKKRKMEATELQANKRKKLDNIVKGLSAARSGGEAASNFSLFSGAGDSSKTEEVELTRKKNDEPRAALSLTDTSEAWNASLKQKPSEPSTSSRKDSKDKRLPHFGRANITITPIPPKASTSTSSAASATTQSSAYFQHRQDSKESKVHRWLEQMGTSPWDMQKIAKSVASSCNSLSQKQPHGSALRQRLNASPTRPATSSGTTASSSNAGTTSTSFDWNKMSGEENVPVLHRITGKKLVGQKAPQLKHLARWLLENPSYDVDPKWAEAMKSKGTLPESLAKQLSKETDLTQALLGQAAVAFPGLFGMDTTSKNVAAAAAAQQLNFPLGMAAAAAAGMNPLALSNPLFANLASFGMTGMFGAGDMPYSAFSATDMAAMAAAAGLTVPGLTPTPQPASKDKGSADRRSRSTSRSGRSGGISSSSSSMSRQDSKQAAAAAAALSQSTAAFPYLFPNPAAFMYPPLNIGSLAGFPGLSSATTTGTASTSNSYASSMTSDMKSVSSAPTSLVSSGLTAASLAGFPPGFAEAFASQQQATTSRSVSGSRRSKTTHETPVKTSAGHSSRTEGSLGQSTSSGSSPASAASPGSSAPRVGTVSPADSAARHHSSHKTRDHHHGGSNNSGAGVGGGGSSRSRSHSGKPAAEVVKKPSPSPVSAEVQKTDTVETENLQGPEVEDGDASSRGSGEKKRELRSSTSAQSAAVAPPPSRRSRRPSKPKDRGQSTRPKPGDGKLDKMDEAGEEESAMAVPLDTPEPEAVIESIATPVQLVAEVEEPPQQLLGDELVDAEREAKDSSGSHRRKREREPEPKLRSSSRTAAAVANVKMSSLVDTRCGLGSGSKAGSGEDVRKTDGGKLTGRKGHPSSGEDESVGSPKTKRPRTGEESPP</sequence>
<feature type="compositionally biased region" description="Low complexity" evidence="7">
    <location>
        <begin position="1365"/>
        <end position="1381"/>
    </location>
</feature>
<dbReference type="InterPro" id="IPR006576">
    <property type="entry name" value="BRK_domain"/>
</dbReference>
<dbReference type="InterPro" id="IPR051493">
    <property type="entry name" value="CHD"/>
</dbReference>
<feature type="compositionally biased region" description="Polar residues" evidence="7">
    <location>
        <begin position="1610"/>
        <end position="1620"/>
    </location>
</feature>
<feature type="region of interest" description="Disordered" evidence="7">
    <location>
        <begin position="1610"/>
        <end position="1660"/>
    </location>
</feature>
<feature type="compositionally biased region" description="Basic residues" evidence="7">
    <location>
        <begin position="2041"/>
        <end position="2054"/>
    </location>
</feature>
<feature type="compositionally biased region" description="Low complexity" evidence="7">
    <location>
        <begin position="2005"/>
        <end position="2028"/>
    </location>
</feature>
<feature type="region of interest" description="Disordered" evidence="7">
    <location>
        <begin position="1968"/>
        <end position="2322"/>
    </location>
</feature>
<feature type="compositionally biased region" description="Low complexity" evidence="7">
    <location>
        <begin position="2130"/>
        <end position="2139"/>
    </location>
</feature>
<accession>A0A7R9BLC4</accession>
<feature type="compositionally biased region" description="Basic and acidic residues" evidence="7">
    <location>
        <begin position="2279"/>
        <end position="2288"/>
    </location>
</feature>
<feature type="compositionally biased region" description="Polar residues" evidence="7">
    <location>
        <begin position="1993"/>
        <end position="2004"/>
    </location>
</feature>
<feature type="compositionally biased region" description="Low complexity" evidence="7">
    <location>
        <begin position="1631"/>
        <end position="1655"/>
    </location>
</feature>
<feature type="region of interest" description="Disordered" evidence="7">
    <location>
        <begin position="924"/>
        <end position="953"/>
    </location>
</feature>
<feature type="compositionally biased region" description="Basic and acidic residues" evidence="7">
    <location>
        <begin position="427"/>
        <end position="436"/>
    </location>
</feature>
<keyword evidence="6" id="KW-0175">Coiled coil</keyword>
<feature type="compositionally biased region" description="Basic and acidic residues" evidence="7">
    <location>
        <begin position="2152"/>
        <end position="2174"/>
    </location>
</feature>
<evidence type="ECO:0000256" key="6">
    <source>
        <dbReference type="SAM" id="Coils"/>
    </source>
</evidence>
<feature type="compositionally biased region" description="Basic residues" evidence="7">
    <location>
        <begin position="230"/>
        <end position="239"/>
    </location>
</feature>
<feature type="region of interest" description="Disordered" evidence="7">
    <location>
        <begin position="78"/>
        <end position="139"/>
    </location>
</feature>
<comment type="subcellular location">
    <subcellularLocation>
        <location evidence="1">Nucleus</location>
    </subcellularLocation>
</comment>
<feature type="compositionally biased region" description="Basic and acidic residues" evidence="7">
    <location>
        <begin position="732"/>
        <end position="765"/>
    </location>
</feature>
<feature type="compositionally biased region" description="Basic residues" evidence="7">
    <location>
        <begin position="116"/>
        <end position="127"/>
    </location>
</feature>
<dbReference type="SMART" id="SM00592">
    <property type="entry name" value="BRK"/>
    <property type="match status" value="1"/>
</dbReference>
<evidence type="ECO:0000313" key="9">
    <source>
        <dbReference type="EMBL" id="CAD7276613.1"/>
    </source>
</evidence>
<dbReference type="GO" id="GO:0005634">
    <property type="term" value="C:nucleus"/>
    <property type="evidence" value="ECO:0007669"/>
    <property type="project" value="UniProtKB-SubCell"/>
</dbReference>
<dbReference type="Proteomes" id="UP000678499">
    <property type="component" value="Unassembled WGS sequence"/>
</dbReference>
<dbReference type="Gene3D" id="1.10.10.60">
    <property type="entry name" value="Homeodomain-like"/>
    <property type="match status" value="2"/>
</dbReference>
<feature type="region of interest" description="Disordered" evidence="7">
    <location>
        <begin position="1916"/>
        <end position="1943"/>
    </location>
</feature>
<name>A0A7R9BLC4_9CRUS</name>
<evidence type="ECO:0000313" key="10">
    <source>
        <dbReference type="Proteomes" id="UP000678499"/>
    </source>
</evidence>
<dbReference type="Gene3D" id="3.40.5.120">
    <property type="match status" value="1"/>
</dbReference>
<evidence type="ECO:0000256" key="3">
    <source>
        <dbReference type="ARBA" id="ARBA00023015"/>
    </source>
</evidence>
<feature type="domain" description="BRK" evidence="8">
    <location>
        <begin position="1662"/>
        <end position="1706"/>
    </location>
</feature>
<reference evidence="9" key="1">
    <citation type="submission" date="2020-11" db="EMBL/GenBank/DDBJ databases">
        <authorList>
            <person name="Tran Van P."/>
        </authorList>
    </citation>
    <scope>NUCLEOTIDE SEQUENCE</scope>
</reference>